<evidence type="ECO:0000313" key="3">
    <source>
        <dbReference type="EMBL" id="KWF20368.1"/>
    </source>
</evidence>
<name>A0A132E8Q7_9BURK</name>
<reference evidence="3 4" key="1">
    <citation type="submission" date="2015-11" db="EMBL/GenBank/DDBJ databases">
        <title>Expanding the genomic diversity of Burkholderia species for the development of highly accurate diagnostics.</title>
        <authorList>
            <person name="Sahl J."/>
            <person name="Keim P."/>
            <person name="Wagner D."/>
        </authorList>
    </citation>
    <scope>NUCLEOTIDE SEQUENCE [LARGE SCALE GENOMIC DNA]</scope>
    <source>
        <strain evidence="3 4">MSMB368WGS</strain>
    </source>
</reference>
<dbReference type="InterPro" id="IPR046554">
    <property type="entry name" value="DUF6708"/>
</dbReference>
<evidence type="ECO:0000259" key="2">
    <source>
        <dbReference type="Pfam" id="PF20455"/>
    </source>
</evidence>
<keyword evidence="1" id="KW-0472">Membrane</keyword>
<dbReference type="AlphaFoldDB" id="A0A132E8Q7"/>
<evidence type="ECO:0000256" key="1">
    <source>
        <dbReference type="SAM" id="Phobius"/>
    </source>
</evidence>
<dbReference type="Pfam" id="PF20455">
    <property type="entry name" value="DUF6708"/>
    <property type="match status" value="1"/>
</dbReference>
<organism evidence="3 4">
    <name type="scientific">Burkholderia pseudomultivorans</name>
    <dbReference type="NCBI Taxonomy" id="1207504"/>
    <lineage>
        <taxon>Bacteria</taxon>
        <taxon>Pseudomonadati</taxon>
        <taxon>Pseudomonadota</taxon>
        <taxon>Betaproteobacteria</taxon>
        <taxon>Burkholderiales</taxon>
        <taxon>Burkholderiaceae</taxon>
        <taxon>Burkholderia</taxon>
        <taxon>Burkholderia cepacia complex</taxon>
    </lineage>
</organism>
<feature type="domain" description="DUF6708" evidence="2">
    <location>
        <begin position="121"/>
        <end position="199"/>
    </location>
</feature>
<dbReference type="RefSeq" id="WP_060246220.1">
    <property type="nucleotide sequence ID" value="NZ_LPJR01000078.1"/>
</dbReference>
<gene>
    <name evidence="3" type="ORF">WT56_01895</name>
</gene>
<keyword evidence="1" id="KW-1133">Transmembrane helix</keyword>
<sequence length="289" mass="32269">MKNHKNDYRVLLPEWNQADPYFNRFPGKLARTRQGVTPPWRVASDDKRRPVHEMASTCDSLLNIYPNAIEIGTPMGAGGKAVFLILGTLMGLLGAAGIGYLAVLALLEIPLFGIFVSAAALLFLLFAVFCLRAALFSPRDLPVLFNRKDRSVSFIPYVTPSFWRFWEKGGVGAVRTRAWDDVKVRSYKWTQLTGTAARESYFLSLLWGDVDNPRSCAEIVNIGYTGWWEDAMLWRLYEHIRRYMEEDGPPIPHGEGLRWTGTGKLPAFPAAIIAAAGGETLTGEWVTGV</sequence>
<dbReference type="Proteomes" id="UP000062912">
    <property type="component" value="Unassembled WGS sequence"/>
</dbReference>
<evidence type="ECO:0000313" key="4">
    <source>
        <dbReference type="Proteomes" id="UP000062912"/>
    </source>
</evidence>
<dbReference type="EMBL" id="LPJR01000078">
    <property type="protein sequence ID" value="KWF20368.1"/>
    <property type="molecule type" value="Genomic_DNA"/>
</dbReference>
<accession>A0A132E8Q7</accession>
<keyword evidence="1" id="KW-0812">Transmembrane</keyword>
<feature type="transmembrane region" description="Helical" evidence="1">
    <location>
        <begin position="81"/>
        <end position="103"/>
    </location>
</feature>
<feature type="transmembrane region" description="Helical" evidence="1">
    <location>
        <begin position="109"/>
        <end position="131"/>
    </location>
</feature>
<protein>
    <recommendedName>
        <fullName evidence="2">DUF6708 domain-containing protein</fullName>
    </recommendedName>
</protein>
<proteinExistence type="predicted"/>
<comment type="caution">
    <text evidence="3">The sequence shown here is derived from an EMBL/GenBank/DDBJ whole genome shotgun (WGS) entry which is preliminary data.</text>
</comment>